<evidence type="ECO:0000256" key="4">
    <source>
        <dbReference type="ARBA" id="ARBA00022692"/>
    </source>
</evidence>
<dbReference type="PANTHER" id="PTHR30625">
    <property type="entry name" value="PROTEIN TOLQ"/>
    <property type="match status" value="1"/>
</dbReference>
<evidence type="ECO:0000313" key="14">
    <source>
        <dbReference type="Proteomes" id="UP001273505"/>
    </source>
</evidence>
<dbReference type="PANTHER" id="PTHR30625:SF15">
    <property type="entry name" value="BIOPOLYMER TRANSPORT PROTEIN EXBB"/>
    <property type="match status" value="1"/>
</dbReference>
<evidence type="ECO:0000256" key="1">
    <source>
        <dbReference type="ARBA" id="ARBA00004651"/>
    </source>
</evidence>
<comment type="caution">
    <text evidence="13">The sequence shown here is derived from an EMBL/GenBank/DDBJ whole genome shotgun (WGS) entry which is preliminary data.</text>
</comment>
<keyword evidence="7 10" id="KW-0472">Membrane</keyword>
<comment type="similarity">
    <text evidence="8">Belongs to the exbB/tolQ family.</text>
</comment>
<evidence type="ECO:0000256" key="10">
    <source>
        <dbReference type="SAM" id="Phobius"/>
    </source>
</evidence>
<keyword evidence="14" id="KW-1185">Reference proteome</keyword>
<evidence type="ECO:0000256" key="2">
    <source>
        <dbReference type="ARBA" id="ARBA00022448"/>
    </source>
</evidence>
<accession>A0ABU4RUG3</accession>
<organism evidence="13 14">
    <name type="scientific">Gilvimarinus gilvus</name>
    <dbReference type="NCBI Taxonomy" id="3058038"/>
    <lineage>
        <taxon>Bacteria</taxon>
        <taxon>Pseudomonadati</taxon>
        <taxon>Pseudomonadota</taxon>
        <taxon>Gammaproteobacteria</taxon>
        <taxon>Cellvibrionales</taxon>
        <taxon>Cellvibrionaceae</taxon>
        <taxon>Gilvimarinus</taxon>
    </lineage>
</organism>
<evidence type="ECO:0000256" key="11">
    <source>
        <dbReference type="SAM" id="SignalP"/>
    </source>
</evidence>
<feature type="domain" description="MotA/TolQ/ExbB proton channel" evidence="12">
    <location>
        <begin position="308"/>
        <end position="420"/>
    </location>
</feature>
<keyword evidence="4 10" id="KW-0812">Transmembrane</keyword>
<gene>
    <name evidence="13" type="ORF">SCD92_04050</name>
</gene>
<feature type="transmembrane region" description="Helical" evidence="10">
    <location>
        <begin position="383"/>
        <end position="408"/>
    </location>
</feature>
<keyword evidence="11" id="KW-0732">Signal</keyword>
<keyword evidence="5 8" id="KW-0653">Protein transport</keyword>
<dbReference type="EMBL" id="JAXAFO010000005">
    <property type="protein sequence ID" value="MDX6848519.1"/>
    <property type="molecule type" value="Genomic_DNA"/>
</dbReference>
<evidence type="ECO:0000256" key="7">
    <source>
        <dbReference type="ARBA" id="ARBA00023136"/>
    </source>
</evidence>
<keyword evidence="9" id="KW-0175">Coiled coil</keyword>
<feature type="chain" id="PRO_5045961548" evidence="11">
    <location>
        <begin position="24"/>
        <end position="432"/>
    </location>
</feature>
<sequence>MKSAHCIALLILLLSLYPIKGTAEQLDNPGVSAKVESAKNKLDDIQKNIDREKIEYAKRLETQDRKTRLLEKEIKKIQSAADNQLISLEKLQSDLKLWEDQHYYQRNLLINFHQYYQESTDEPDQNTTLATFSGALDDIRNNLSPRWQEQTITSIGGKNISADVLDLGVHRYFISNEESGFLQGQKPPFRAHYLFSGDDHQATINLQTTGHTTLKIDPSQGRAVELELAEESVLAHLEKGGVWIIPILGFGAIALIIALGKAVQLVRLPKLSEKTMNNIETLLGDNTERSKKLLRSLSGEMENVYYDLLRIVLDQPASTSRDDLLINRIHKERRTCEKFLTIITVTAAVSPLLGLLGTVSGMIETFKMLSIFGNSDPVAISGGISEALVTTELGLIVAIPALVTGALLSRRVKSHLHQVEETAIAMNAKSAA</sequence>
<proteinExistence type="inferred from homology"/>
<name>A0ABU4RUG3_9GAMM</name>
<comment type="subcellular location">
    <subcellularLocation>
        <location evidence="1">Cell membrane</location>
        <topology evidence="1">Multi-pass membrane protein</topology>
    </subcellularLocation>
    <subcellularLocation>
        <location evidence="8">Membrane</location>
        <topology evidence="8">Multi-pass membrane protein</topology>
    </subcellularLocation>
</comment>
<evidence type="ECO:0000256" key="3">
    <source>
        <dbReference type="ARBA" id="ARBA00022475"/>
    </source>
</evidence>
<evidence type="ECO:0000256" key="6">
    <source>
        <dbReference type="ARBA" id="ARBA00022989"/>
    </source>
</evidence>
<feature type="signal peptide" evidence="11">
    <location>
        <begin position="1"/>
        <end position="23"/>
    </location>
</feature>
<keyword evidence="3" id="KW-1003">Cell membrane</keyword>
<dbReference type="Pfam" id="PF01618">
    <property type="entry name" value="MotA_ExbB"/>
    <property type="match status" value="1"/>
</dbReference>
<feature type="transmembrane region" description="Helical" evidence="10">
    <location>
        <begin position="240"/>
        <end position="260"/>
    </location>
</feature>
<feature type="transmembrane region" description="Helical" evidence="10">
    <location>
        <begin position="339"/>
        <end position="363"/>
    </location>
</feature>
<dbReference type="Proteomes" id="UP001273505">
    <property type="component" value="Unassembled WGS sequence"/>
</dbReference>
<evidence type="ECO:0000256" key="5">
    <source>
        <dbReference type="ARBA" id="ARBA00022927"/>
    </source>
</evidence>
<evidence type="ECO:0000256" key="8">
    <source>
        <dbReference type="RuleBase" id="RU004057"/>
    </source>
</evidence>
<evidence type="ECO:0000256" key="9">
    <source>
        <dbReference type="SAM" id="Coils"/>
    </source>
</evidence>
<keyword evidence="2 8" id="KW-0813">Transport</keyword>
<protein>
    <submittedName>
        <fullName evidence="13">MotA/TolQ/ExbB proton channel family protein</fullName>
    </submittedName>
</protein>
<feature type="coiled-coil region" evidence="9">
    <location>
        <begin position="35"/>
        <end position="101"/>
    </location>
</feature>
<evidence type="ECO:0000259" key="12">
    <source>
        <dbReference type="Pfam" id="PF01618"/>
    </source>
</evidence>
<keyword evidence="6 10" id="KW-1133">Transmembrane helix</keyword>
<evidence type="ECO:0000313" key="13">
    <source>
        <dbReference type="EMBL" id="MDX6848519.1"/>
    </source>
</evidence>
<dbReference type="RefSeq" id="WP_302724762.1">
    <property type="nucleotide sequence ID" value="NZ_JAULRU010000823.1"/>
</dbReference>
<dbReference type="InterPro" id="IPR002898">
    <property type="entry name" value="MotA_ExbB_proton_chnl"/>
</dbReference>
<reference evidence="13 14" key="1">
    <citation type="submission" date="2023-11" db="EMBL/GenBank/DDBJ databases">
        <title>Gilvimarinus fulvus sp. nov., isolated from the surface of Kelp.</title>
        <authorList>
            <person name="Sun Y.Y."/>
            <person name="Gong Y."/>
            <person name="Du Z.J."/>
        </authorList>
    </citation>
    <scope>NUCLEOTIDE SEQUENCE [LARGE SCALE GENOMIC DNA]</scope>
    <source>
        <strain evidence="13 14">SDUM040013</strain>
    </source>
</reference>
<dbReference type="InterPro" id="IPR050790">
    <property type="entry name" value="ExbB/TolQ_transport"/>
</dbReference>